<evidence type="ECO:0000313" key="2">
    <source>
        <dbReference type="EMBL" id="RRT31215.1"/>
    </source>
</evidence>
<evidence type="ECO:0000256" key="1">
    <source>
        <dbReference type="SAM" id="MobiDB-lite"/>
    </source>
</evidence>
<name>A0A426WVG0_ENSVE</name>
<gene>
    <name evidence="2" type="ORF">B296_00058719</name>
</gene>
<proteinExistence type="predicted"/>
<sequence length="76" mass="8465">MAGSMKLQPDDVPRYSLGIGLSSDNTMGSRRKFARRFVEGIGKLAGNAKGDRRKEDRRTCRKITGGCRNMQEFGLN</sequence>
<organism evidence="2 3">
    <name type="scientific">Ensete ventricosum</name>
    <name type="common">Abyssinian banana</name>
    <name type="synonym">Musa ensete</name>
    <dbReference type="NCBI Taxonomy" id="4639"/>
    <lineage>
        <taxon>Eukaryota</taxon>
        <taxon>Viridiplantae</taxon>
        <taxon>Streptophyta</taxon>
        <taxon>Embryophyta</taxon>
        <taxon>Tracheophyta</taxon>
        <taxon>Spermatophyta</taxon>
        <taxon>Magnoliopsida</taxon>
        <taxon>Liliopsida</taxon>
        <taxon>Zingiberales</taxon>
        <taxon>Musaceae</taxon>
        <taxon>Ensete</taxon>
    </lineage>
</organism>
<dbReference type="EMBL" id="AMZH03043609">
    <property type="protein sequence ID" value="RRT31215.1"/>
    <property type="molecule type" value="Genomic_DNA"/>
</dbReference>
<dbReference type="Proteomes" id="UP000287651">
    <property type="component" value="Unassembled WGS sequence"/>
</dbReference>
<reference evidence="2 3" key="1">
    <citation type="journal article" date="2014" name="Agronomy (Basel)">
        <title>A Draft Genome Sequence for Ensete ventricosum, the Drought-Tolerant Tree Against Hunger.</title>
        <authorList>
            <person name="Harrison J."/>
            <person name="Moore K.A."/>
            <person name="Paszkiewicz K."/>
            <person name="Jones T."/>
            <person name="Grant M."/>
            <person name="Ambacheew D."/>
            <person name="Muzemil S."/>
            <person name="Studholme D.J."/>
        </authorList>
    </citation>
    <scope>NUCLEOTIDE SEQUENCE [LARGE SCALE GENOMIC DNA]</scope>
</reference>
<feature type="region of interest" description="Disordered" evidence="1">
    <location>
        <begin position="1"/>
        <end position="21"/>
    </location>
</feature>
<accession>A0A426WVG0</accession>
<evidence type="ECO:0000313" key="3">
    <source>
        <dbReference type="Proteomes" id="UP000287651"/>
    </source>
</evidence>
<comment type="caution">
    <text evidence="2">The sequence shown here is derived from an EMBL/GenBank/DDBJ whole genome shotgun (WGS) entry which is preliminary data.</text>
</comment>
<dbReference type="AlphaFoldDB" id="A0A426WVG0"/>
<protein>
    <submittedName>
        <fullName evidence="2">Uncharacterized protein</fullName>
    </submittedName>
</protein>